<keyword evidence="4" id="KW-1185">Reference proteome</keyword>
<evidence type="ECO:0000256" key="1">
    <source>
        <dbReference type="SAM" id="SignalP"/>
    </source>
</evidence>
<proteinExistence type="predicted"/>
<feature type="domain" description="Ice-binding protein C-terminal" evidence="2">
    <location>
        <begin position="180"/>
        <end position="204"/>
    </location>
</feature>
<feature type="signal peptide" evidence="1">
    <location>
        <begin position="1"/>
        <end position="32"/>
    </location>
</feature>
<keyword evidence="1" id="KW-0732">Signal</keyword>
<evidence type="ECO:0000259" key="2">
    <source>
        <dbReference type="Pfam" id="PF07589"/>
    </source>
</evidence>
<comment type="caution">
    <text evidence="3">The sequence shown here is derived from an EMBL/GenBank/DDBJ whole genome shotgun (WGS) entry which is preliminary data.</text>
</comment>
<feature type="chain" id="PRO_5045486818" evidence="1">
    <location>
        <begin position="33"/>
        <end position="206"/>
    </location>
</feature>
<dbReference type="Gene3D" id="2.60.120.380">
    <property type="match status" value="1"/>
</dbReference>
<evidence type="ECO:0000313" key="3">
    <source>
        <dbReference type="EMBL" id="MDJ1174040.1"/>
    </source>
</evidence>
<reference evidence="3 4" key="1">
    <citation type="submission" date="2023-01" db="EMBL/GenBank/DDBJ databases">
        <title>Novel diversity within Roseofilum (Cyanobacteria; Desertifilaceae) from marine benthic mats with descriptions of four novel species.</title>
        <authorList>
            <person name="Wang Y."/>
            <person name="Berthold D.E."/>
            <person name="Hu J."/>
            <person name="Lefler F.W."/>
            <person name="Laughinghouse H.D. IV."/>
        </authorList>
    </citation>
    <scope>NUCLEOTIDE SEQUENCE [LARGE SCALE GENOMIC DNA]</scope>
    <source>
        <strain evidence="3 4">BLCC-M114</strain>
    </source>
</reference>
<dbReference type="EMBL" id="JAQOSO010000039">
    <property type="protein sequence ID" value="MDJ1174040.1"/>
    <property type="molecule type" value="Genomic_DNA"/>
</dbReference>
<name>A0ABT7B4E5_9CYAN</name>
<sequence length="206" mass="21441">MNNSSFKSLSIVTAGLTIGLGLSISQAQSAQASPVNDNVIDALVLDLDTLINFDNTGATAEAGEVSPGSGTGASTCNSQDGWCSFETNVQSSIWYSFVASEDLFVDFYFTGMDSQAALWEVLDPTDFGTFTEVAANDDSGPVFAPYITPVSVTQGSTYYLQVDGYSGAEGTGTFIANSTPVPEPAATLGLLALGLLGTTVLKRKQN</sequence>
<dbReference type="Pfam" id="PF07589">
    <property type="entry name" value="PEP-CTERM"/>
    <property type="match status" value="1"/>
</dbReference>
<gene>
    <name evidence="3" type="ORF">PMG25_08030</name>
</gene>
<dbReference type="Proteomes" id="UP001235849">
    <property type="component" value="Unassembled WGS sequence"/>
</dbReference>
<organism evidence="3 4">
    <name type="scientific">Roseofilum capinflatum BLCC-M114</name>
    <dbReference type="NCBI Taxonomy" id="3022440"/>
    <lineage>
        <taxon>Bacteria</taxon>
        <taxon>Bacillati</taxon>
        <taxon>Cyanobacteriota</taxon>
        <taxon>Cyanophyceae</taxon>
        <taxon>Desertifilales</taxon>
        <taxon>Desertifilaceae</taxon>
        <taxon>Roseofilum</taxon>
        <taxon>Roseofilum capinflatum</taxon>
    </lineage>
</organism>
<dbReference type="NCBIfam" id="TIGR02595">
    <property type="entry name" value="PEP_CTERM"/>
    <property type="match status" value="1"/>
</dbReference>
<dbReference type="RefSeq" id="WP_283766380.1">
    <property type="nucleotide sequence ID" value="NZ_JAQOSO010000039.1"/>
</dbReference>
<dbReference type="InterPro" id="IPR013424">
    <property type="entry name" value="Ice-binding_C"/>
</dbReference>
<protein>
    <submittedName>
        <fullName evidence="3">PEP-CTERM sorting domain-containing protein</fullName>
    </submittedName>
</protein>
<evidence type="ECO:0000313" key="4">
    <source>
        <dbReference type="Proteomes" id="UP001235849"/>
    </source>
</evidence>
<accession>A0ABT7B4E5</accession>